<reference evidence="1" key="1">
    <citation type="submission" date="2020-11" db="EMBL/GenBank/DDBJ databases">
        <title>Bacterial whole genome sequence for Caenimonas sp. DR4.4.</title>
        <authorList>
            <person name="Le V."/>
            <person name="Ko S.-R."/>
            <person name="Ahn C.-Y."/>
            <person name="Oh H.-M."/>
        </authorList>
    </citation>
    <scope>NUCLEOTIDE SEQUENCE</scope>
    <source>
        <strain evidence="1">DR4.4</strain>
    </source>
</reference>
<dbReference type="RefSeq" id="WP_196986469.1">
    <property type="nucleotide sequence ID" value="NZ_JADWYS010000001.1"/>
</dbReference>
<evidence type="ECO:0000313" key="1">
    <source>
        <dbReference type="EMBL" id="MBG9388617.1"/>
    </source>
</evidence>
<comment type="caution">
    <text evidence="1">The sequence shown here is derived from an EMBL/GenBank/DDBJ whole genome shotgun (WGS) entry which is preliminary data.</text>
</comment>
<name>A0A931H512_9BURK</name>
<protein>
    <submittedName>
        <fullName evidence="1">Uncharacterized protein</fullName>
    </submittedName>
</protein>
<evidence type="ECO:0000313" key="2">
    <source>
        <dbReference type="Proteomes" id="UP000651050"/>
    </source>
</evidence>
<gene>
    <name evidence="1" type="ORF">I5803_11350</name>
</gene>
<organism evidence="1 2">
    <name type="scientific">Caenimonas aquaedulcis</name>
    <dbReference type="NCBI Taxonomy" id="2793270"/>
    <lineage>
        <taxon>Bacteria</taxon>
        <taxon>Pseudomonadati</taxon>
        <taxon>Pseudomonadota</taxon>
        <taxon>Betaproteobacteria</taxon>
        <taxon>Burkholderiales</taxon>
        <taxon>Comamonadaceae</taxon>
        <taxon>Caenimonas</taxon>
    </lineage>
</organism>
<dbReference type="Proteomes" id="UP000651050">
    <property type="component" value="Unassembled WGS sequence"/>
</dbReference>
<dbReference type="EMBL" id="JADWYS010000001">
    <property type="protein sequence ID" value="MBG9388617.1"/>
    <property type="molecule type" value="Genomic_DNA"/>
</dbReference>
<sequence length="171" mass="19305">MADNAAVTEVKARARIRLNAARREDASHGLRLRDELIAVSREAGFRDWDHARKVLGGDSAHGDDMGTFWHAPRCTTLFNEWFASYAPALETQASHPGSFVLPYGRQYVVARDEFIRELALDPADPSWAEIGRDLVRGYGRPPWVALARQRLRAPPDTFATPRPSLQSRLRR</sequence>
<keyword evidence="2" id="KW-1185">Reference proteome</keyword>
<accession>A0A931H512</accession>
<proteinExistence type="predicted"/>
<dbReference type="AlphaFoldDB" id="A0A931H512"/>